<evidence type="ECO:0000313" key="3">
    <source>
        <dbReference type="Proteomes" id="UP000799750"/>
    </source>
</evidence>
<accession>A0A6A6QL20</accession>
<reference evidence="2" key="1">
    <citation type="journal article" date="2020" name="Stud. Mycol.">
        <title>101 Dothideomycetes genomes: a test case for predicting lifestyles and emergence of pathogens.</title>
        <authorList>
            <person name="Haridas S."/>
            <person name="Albert R."/>
            <person name="Binder M."/>
            <person name="Bloem J."/>
            <person name="Labutti K."/>
            <person name="Salamov A."/>
            <person name="Andreopoulos B."/>
            <person name="Baker S."/>
            <person name="Barry K."/>
            <person name="Bills G."/>
            <person name="Bluhm B."/>
            <person name="Cannon C."/>
            <person name="Castanera R."/>
            <person name="Culley D."/>
            <person name="Daum C."/>
            <person name="Ezra D."/>
            <person name="Gonzalez J."/>
            <person name="Henrissat B."/>
            <person name="Kuo A."/>
            <person name="Liang C."/>
            <person name="Lipzen A."/>
            <person name="Lutzoni F."/>
            <person name="Magnuson J."/>
            <person name="Mondo S."/>
            <person name="Nolan M."/>
            <person name="Ohm R."/>
            <person name="Pangilinan J."/>
            <person name="Park H.-J."/>
            <person name="Ramirez L."/>
            <person name="Alfaro M."/>
            <person name="Sun H."/>
            <person name="Tritt A."/>
            <person name="Yoshinaga Y."/>
            <person name="Zwiers L.-H."/>
            <person name="Turgeon B."/>
            <person name="Goodwin S."/>
            <person name="Spatafora J."/>
            <person name="Crous P."/>
            <person name="Grigoriev I."/>
        </authorList>
    </citation>
    <scope>NUCLEOTIDE SEQUENCE</scope>
    <source>
        <strain evidence="2">CBS 269.34</strain>
    </source>
</reference>
<keyword evidence="3" id="KW-1185">Reference proteome</keyword>
<dbReference type="AlphaFoldDB" id="A0A6A6QL20"/>
<organism evidence="2 3">
    <name type="scientific">Lophium mytilinum</name>
    <dbReference type="NCBI Taxonomy" id="390894"/>
    <lineage>
        <taxon>Eukaryota</taxon>
        <taxon>Fungi</taxon>
        <taxon>Dikarya</taxon>
        <taxon>Ascomycota</taxon>
        <taxon>Pezizomycotina</taxon>
        <taxon>Dothideomycetes</taxon>
        <taxon>Pleosporomycetidae</taxon>
        <taxon>Mytilinidiales</taxon>
        <taxon>Mytilinidiaceae</taxon>
        <taxon>Lophium</taxon>
    </lineage>
</organism>
<sequence>MIEAEPNFGRDGQRPVLFNREFPNRKHIDIQPLSKENKTSELPNPEFRDPHNAYLDIRFDFNRRLNDEDIEKSAQYFSQVIDDPELGVRHVSLKRKSSLLEDVNETALYWQQRSAKKRSPSSQSNRRRSSSSGLLTPDRAKGEDYSDHSPLEEQKQILFLPGDLMALADRKPHRIHYGPSKKPSIIPIVIFPSEGDQVDDGGREDEGVSYHVQMVLVRTAENCQSAIGWMRQIVNPRRAQR</sequence>
<feature type="region of interest" description="Disordered" evidence="1">
    <location>
        <begin position="30"/>
        <end position="49"/>
    </location>
</feature>
<proteinExistence type="predicted"/>
<dbReference type="Proteomes" id="UP000799750">
    <property type="component" value="Unassembled WGS sequence"/>
</dbReference>
<evidence type="ECO:0000313" key="2">
    <source>
        <dbReference type="EMBL" id="KAF2492736.1"/>
    </source>
</evidence>
<feature type="region of interest" description="Disordered" evidence="1">
    <location>
        <begin position="111"/>
        <end position="152"/>
    </location>
</feature>
<evidence type="ECO:0000256" key="1">
    <source>
        <dbReference type="SAM" id="MobiDB-lite"/>
    </source>
</evidence>
<feature type="compositionally biased region" description="Basic and acidic residues" evidence="1">
    <location>
        <begin position="30"/>
        <end position="39"/>
    </location>
</feature>
<feature type="compositionally biased region" description="Basic residues" evidence="1">
    <location>
        <begin position="114"/>
        <end position="129"/>
    </location>
</feature>
<dbReference type="EMBL" id="MU004193">
    <property type="protein sequence ID" value="KAF2492736.1"/>
    <property type="molecule type" value="Genomic_DNA"/>
</dbReference>
<dbReference type="OrthoDB" id="4760831at2759"/>
<feature type="compositionally biased region" description="Basic and acidic residues" evidence="1">
    <location>
        <begin position="138"/>
        <end position="152"/>
    </location>
</feature>
<protein>
    <submittedName>
        <fullName evidence="2">Uncharacterized protein</fullName>
    </submittedName>
</protein>
<name>A0A6A6QL20_9PEZI</name>
<gene>
    <name evidence="2" type="ORF">BU16DRAFT_564051</name>
</gene>